<accession>A0A371RF66</accession>
<gene>
    <name evidence="1" type="ORF">DX908_01625</name>
</gene>
<reference evidence="1 2" key="1">
    <citation type="submission" date="2018-08" db="EMBL/GenBank/DDBJ databases">
        <title>Parvularcula sp. SM1705, isolated from surface water of the South Sea China.</title>
        <authorList>
            <person name="Sun L."/>
        </authorList>
    </citation>
    <scope>NUCLEOTIDE SEQUENCE [LARGE SCALE GENOMIC DNA]</scope>
    <source>
        <strain evidence="1 2">SM1705</strain>
    </source>
</reference>
<evidence type="ECO:0000313" key="2">
    <source>
        <dbReference type="Proteomes" id="UP000264589"/>
    </source>
</evidence>
<protein>
    <submittedName>
        <fullName evidence="1">Uncharacterized protein</fullName>
    </submittedName>
</protein>
<keyword evidence="2" id="KW-1185">Reference proteome</keyword>
<sequence length="117" mass="12982">MAHRQTTPFTIYEDGLVFWGRIMESGCKWSMQVLEAVEQQKPDALEDDEPPALITASMIPATNDVEKTMATMVAAMNRSAHEKLDAFNVSDEPLEDVREAVARAKRSISAVKPKSDS</sequence>
<organism evidence="1 2">
    <name type="scientific">Parvularcula marina</name>
    <dbReference type="NCBI Taxonomy" id="2292771"/>
    <lineage>
        <taxon>Bacteria</taxon>
        <taxon>Pseudomonadati</taxon>
        <taxon>Pseudomonadota</taxon>
        <taxon>Alphaproteobacteria</taxon>
        <taxon>Parvularculales</taxon>
        <taxon>Parvularculaceae</taxon>
        <taxon>Parvularcula</taxon>
    </lineage>
</organism>
<dbReference type="InParanoid" id="A0A371RF66"/>
<dbReference type="AlphaFoldDB" id="A0A371RF66"/>
<name>A0A371RF66_9PROT</name>
<dbReference type="EMBL" id="QUQO01000001">
    <property type="protein sequence ID" value="RFB04094.1"/>
    <property type="molecule type" value="Genomic_DNA"/>
</dbReference>
<evidence type="ECO:0000313" key="1">
    <source>
        <dbReference type="EMBL" id="RFB04094.1"/>
    </source>
</evidence>
<dbReference type="Proteomes" id="UP000264589">
    <property type="component" value="Unassembled WGS sequence"/>
</dbReference>
<proteinExistence type="predicted"/>
<comment type="caution">
    <text evidence="1">The sequence shown here is derived from an EMBL/GenBank/DDBJ whole genome shotgun (WGS) entry which is preliminary data.</text>
</comment>